<evidence type="ECO:0000256" key="2">
    <source>
        <dbReference type="ARBA" id="ARBA00023235"/>
    </source>
</evidence>
<keyword evidence="2" id="KW-0413">Isomerase</keyword>
<proteinExistence type="inferred from homology"/>
<dbReference type="Proteomes" id="UP000191500">
    <property type="component" value="Unassembled WGS sequence"/>
</dbReference>
<evidence type="ECO:0008006" key="5">
    <source>
        <dbReference type="Google" id="ProtNLM"/>
    </source>
</evidence>
<dbReference type="PANTHER" id="PTHR43709">
    <property type="entry name" value="ACONITATE ISOMERASE-RELATED"/>
    <property type="match status" value="1"/>
</dbReference>
<dbReference type="PANTHER" id="PTHR43709:SF2">
    <property type="entry name" value="DUF453 DOMAIN PROTEIN (AFU_ORTHOLOGUE AFUA_6G00360)"/>
    <property type="match status" value="1"/>
</dbReference>
<dbReference type="SUPFAM" id="SSF54506">
    <property type="entry name" value="Diaminopimelate epimerase-like"/>
    <property type="match status" value="2"/>
</dbReference>
<dbReference type="Gene3D" id="3.10.310.10">
    <property type="entry name" value="Diaminopimelate Epimerase, Chain A, domain 1"/>
    <property type="match status" value="2"/>
</dbReference>
<keyword evidence="4" id="KW-1185">Reference proteome</keyword>
<evidence type="ECO:0000256" key="1">
    <source>
        <dbReference type="ARBA" id="ARBA00007673"/>
    </source>
</evidence>
<name>A0A1V6UJ07_9EURO</name>
<dbReference type="STRING" id="36646.A0A1V6UJ07"/>
<evidence type="ECO:0000313" key="3">
    <source>
        <dbReference type="EMBL" id="OQE38445.1"/>
    </source>
</evidence>
<dbReference type="Pfam" id="PF04303">
    <property type="entry name" value="PrpF"/>
    <property type="match status" value="1"/>
</dbReference>
<protein>
    <recommendedName>
        <fullName evidence="5">PrpF protein</fullName>
    </recommendedName>
</protein>
<comment type="similarity">
    <text evidence="1">Belongs to the PrpF family.</text>
</comment>
<dbReference type="InterPro" id="IPR007400">
    <property type="entry name" value="PrpF-like"/>
</dbReference>
<sequence>MKQSNSCGSQQRSILATWMRSGTSKGLYVLRDQLPKCPSAWEPILLSLMGTGSQINGIGGGTPTTSKVAVVSRSTVPGYDVDYTFAQADFVGARLDMSGTCGNIAAGVGQFALDQNLVEVSHEQEWADIRVLVTNTGQALLVSIPLKNTKCDIRITFLDPNGNMTGKLFPSGARKDYLAFQCPSTGTKVTVRATLIDCTNPFILVDSASMPTLYALEGPKATQSEALIEAIRRAGAVRMGLARDVTEAAKQRGTPKIAVIAHPSASNQSVDVDVTAFIAGVLHPTFQVTGAICLSAALSIPGTVASDLLPSSILCRETFYSKLQSPRIWRIAHRAGQIDVEISVSQDTKGEYFVERGSIIRTARKLFEGRAFYTL</sequence>
<comment type="caution">
    <text evidence="3">The sequence shown here is derived from an EMBL/GenBank/DDBJ whole genome shotgun (WGS) entry which is preliminary data.</text>
</comment>
<dbReference type="EMBL" id="MDDG01000008">
    <property type="protein sequence ID" value="OQE38445.1"/>
    <property type="molecule type" value="Genomic_DNA"/>
</dbReference>
<evidence type="ECO:0000313" key="4">
    <source>
        <dbReference type="Proteomes" id="UP000191500"/>
    </source>
</evidence>
<organism evidence="3 4">
    <name type="scientific">Penicillium coprophilum</name>
    <dbReference type="NCBI Taxonomy" id="36646"/>
    <lineage>
        <taxon>Eukaryota</taxon>
        <taxon>Fungi</taxon>
        <taxon>Dikarya</taxon>
        <taxon>Ascomycota</taxon>
        <taxon>Pezizomycotina</taxon>
        <taxon>Eurotiomycetes</taxon>
        <taxon>Eurotiomycetidae</taxon>
        <taxon>Eurotiales</taxon>
        <taxon>Aspergillaceae</taxon>
        <taxon>Penicillium</taxon>
    </lineage>
</organism>
<dbReference type="AlphaFoldDB" id="A0A1V6UJ07"/>
<reference evidence="4" key="1">
    <citation type="journal article" date="2017" name="Nat. Microbiol.">
        <title>Global analysis of biosynthetic gene clusters reveals vast potential of secondary metabolite production in Penicillium species.</title>
        <authorList>
            <person name="Nielsen J.C."/>
            <person name="Grijseels S."/>
            <person name="Prigent S."/>
            <person name="Ji B."/>
            <person name="Dainat J."/>
            <person name="Nielsen K.F."/>
            <person name="Frisvad J.C."/>
            <person name="Workman M."/>
            <person name="Nielsen J."/>
        </authorList>
    </citation>
    <scope>NUCLEOTIDE SEQUENCE [LARGE SCALE GENOMIC DNA]</scope>
    <source>
        <strain evidence="4">IBT 31321</strain>
    </source>
</reference>
<dbReference type="GO" id="GO:0016853">
    <property type="term" value="F:isomerase activity"/>
    <property type="evidence" value="ECO:0007669"/>
    <property type="project" value="UniProtKB-KW"/>
</dbReference>
<gene>
    <name evidence="3" type="ORF">PENCOP_c008G01232</name>
</gene>
<accession>A0A1V6UJ07</accession>